<gene>
    <name evidence="2" type="ORF">NGM29_07685</name>
</gene>
<feature type="compositionally biased region" description="Basic and acidic residues" evidence="1">
    <location>
        <begin position="106"/>
        <end position="115"/>
    </location>
</feature>
<accession>A0A9E7SXJ2</accession>
<dbReference type="AlphaFoldDB" id="A0A9E7SXJ2"/>
<organism evidence="2 3">
    <name type="scientific">Natronosalvus rutilus</name>
    <dbReference type="NCBI Taxonomy" id="2953753"/>
    <lineage>
        <taxon>Archaea</taxon>
        <taxon>Methanobacteriati</taxon>
        <taxon>Methanobacteriota</taxon>
        <taxon>Stenosarchaea group</taxon>
        <taxon>Halobacteria</taxon>
        <taxon>Halobacteriales</taxon>
        <taxon>Natrialbaceae</taxon>
        <taxon>Natronosalvus</taxon>
    </lineage>
</organism>
<evidence type="ECO:0000313" key="2">
    <source>
        <dbReference type="EMBL" id="UTF55121.1"/>
    </source>
</evidence>
<name>A0A9E7SXJ2_9EURY</name>
<sequence length="141" mass="16306">MVRAIRRSHEEPDQNERKRRGWSKRTEAERVYEDQPSESIAVIAREPSRDCATEQVPYQRRRRRTGLFDQFAKPRFHGVSVHRVGRDRRGPVTGQIGNDHAMGRHQVRDGPHPPEGRFAGTMQEDDRRTVAALQNGCRNPS</sequence>
<evidence type="ECO:0000313" key="3">
    <source>
        <dbReference type="Proteomes" id="UP001056855"/>
    </source>
</evidence>
<dbReference type="KEGG" id="sawl:NGM29_07685"/>
<protein>
    <submittedName>
        <fullName evidence="2">Uncharacterized protein</fullName>
    </submittedName>
</protein>
<evidence type="ECO:0000256" key="1">
    <source>
        <dbReference type="SAM" id="MobiDB-lite"/>
    </source>
</evidence>
<feature type="region of interest" description="Disordered" evidence="1">
    <location>
        <begin position="79"/>
        <end position="126"/>
    </location>
</feature>
<dbReference type="EMBL" id="CP100355">
    <property type="protein sequence ID" value="UTF55121.1"/>
    <property type="molecule type" value="Genomic_DNA"/>
</dbReference>
<feature type="compositionally biased region" description="Basic and acidic residues" evidence="1">
    <location>
        <begin position="7"/>
        <end position="16"/>
    </location>
</feature>
<reference evidence="2" key="1">
    <citation type="submission" date="2022-06" db="EMBL/GenBank/DDBJ databases">
        <title>Diverse halophilic archaea isolated from saline environments.</title>
        <authorList>
            <person name="Cui H.-L."/>
        </authorList>
    </citation>
    <scope>NUCLEOTIDE SEQUENCE</scope>
    <source>
        <strain evidence="2">WLHS1</strain>
    </source>
</reference>
<feature type="region of interest" description="Disordered" evidence="1">
    <location>
        <begin position="1"/>
        <end position="66"/>
    </location>
</feature>
<proteinExistence type="predicted"/>
<feature type="compositionally biased region" description="Basic and acidic residues" evidence="1">
    <location>
        <begin position="24"/>
        <end position="33"/>
    </location>
</feature>
<keyword evidence="3" id="KW-1185">Reference proteome</keyword>
<dbReference type="Proteomes" id="UP001056855">
    <property type="component" value="Chromosome"/>
</dbReference>